<dbReference type="AlphaFoldDB" id="A0A7M7PWY8"/>
<dbReference type="GO" id="GO:0008270">
    <property type="term" value="F:zinc ion binding"/>
    <property type="evidence" value="ECO:0007669"/>
    <property type="project" value="UniProtKB-KW"/>
</dbReference>
<dbReference type="GO" id="GO:0005654">
    <property type="term" value="C:nucleoplasm"/>
    <property type="evidence" value="ECO:0000318"/>
    <property type="project" value="GO_Central"/>
</dbReference>
<evidence type="ECO:0000256" key="4">
    <source>
        <dbReference type="PROSITE-ProRule" id="PRU00024"/>
    </source>
</evidence>
<dbReference type="OMA" id="NQMKEMV"/>
<dbReference type="Pfam" id="PF13445">
    <property type="entry name" value="zf-RING_UBOX"/>
    <property type="match status" value="1"/>
</dbReference>
<dbReference type="PROSITE" id="PS50119">
    <property type="entry name" value="ZF_BBOX"/>
    <property type="match status" value="2"/>
</dbReference>
<feature type="domain" description="B box-type" evidence="7">
    <location>
        <begin position="158"/>
        <end position="201"/>
    </location>
</feature>
<dbReference type="SUPFAM" id="SSF57850">
    <property type="entry name" value="RING/U-box"/>
    <property type="match status" value="1"/>
</dbReference>
<dbReference type="SUPFAM" id="SSF57845">
    <property type="entry name" value="B-box zinc-binding domain"/>
    <property type="match status" value="1"/>
</dbReference>
<dbReference type="InParanoid" id="A0A7M7PWY8"/>
<dbReference type="InterPro" id="IPR001841">
    <property type="entry name" value="Znf_RING"/>
</dbReference>
<dbReference type="InterPro" id="IPR047153">
    <property type="entry name" value="TRIM45/56/19-like"/>
</dbReference>
<evidence type="ECO:0000313" key="8">
    <source>
        <dbReference type="EnsemblMetazoa" id="XP_030856299"/>
    </source>
</evidence>
<dbReference type="SMART" id="SM00184">
    <property type="entry name" value="RING"/>
    <property type="match status" value="2"/>
</dbReference>
<evidence type="ECO:0000256" key="3">
    <source>
        <dbReference type="ARBA" id="ARBA00022833"/>
    </source>
</evidence>
<evidence type="ECO:0000259" key="7">
    <source>
        <dbReference type="PROSITE" id="PS50119"/>
    </source>
</evidence>
<dbReference type="InterPro" id="IPR027370">
    <property type="entry name" value="Znf-RING_euk"/>
</dbReference>
<keyword evidence="5" id="KW-0175">Coiled coil</keyword>
<feature type="domain" description="B box-type" evidence="7">
    <location>
        <begin position="103"/>
        <end position="146"/>
    </location>
</feature>
<feature type="coiled-coil region" evidence="5">
    <location>
        <begin position="252"/>
        <end position="279"/>
    </location>
</feature>
<sequence>MASTRQHLTDSLQCPICKDLLTKPKLLPCSHTFCEGCLTKLHSTQALGDRITCAVCRSIAPVLNNNVSNFPTNQIAKSLAEDFKDRSDKKRATNTAGGASSDQRCTVCDAVDQGIATFYCQHCSEFLCDYCLKQHKRFKKNVFHELVSARDIASGEIRIQLACPEHPQELQQFVCITCLVGICCRCLEVGHQPERHEVIGIEEYEESHKAAVDLLQQKIEQKTAVIQSHSSFVKEQIGMVENIIGQQRQEIKNVFEGAVERIRRRKDQLLEECNTYQRSLCEDLEGIIQCHDDFLENLSANASVVTEECTSRRSDQSLSERVARVGELEALVKRDNPDASLAESIARRAKLLTFHLAAEGLELGTVRVKNWELDGTILLACMDHSKAVFSIERYTSELEYTQTLVADQKMEKPDGKWCFLQKVTGGKVVLCTLDKLYIYSKLFW</sequence>
<evidence type="ECO:0000256" key="1">
    <source>
        <dbReference type="ARBA" id="ARBA00022723"/>
    </source>
</evidence>
<dbReference type="Gene3D" id="4.10.830.40">
    <property type="match status" value="1"/>
</dbReference>
<keyword evidence="1" id="KW-0479">Metal-binding</keyword>
<dbReference type="Proteomes" id="UP000007110">
    <property type="component" value="Unassembled WGS sequence"/>
</dbReference>
<reference evidence="9" key="1">
    <citation type="submission" date="2015-02" db="EMBL/GenBank/DDBJ databases">
        <title>Genome sequencing for Strongylocentrotus purpuratus.</title>
        <authorList>
            <person name="Murali S."/>
            <person name="Liu Y."/>
            <person name="Vee V."/>
            <person name="English A."/>
            <person name="Wang M."/>
            <person name="Skinner E."/>
            <person name="Han Y."/>
            <person name="Muzny D.M."/>
            <person name="Worley K.C."/>
            <person name="Gibbs R.A."/>
        </authorList>
    </citation>
    <scope>NUCLEOTIDE SEQUENCE</scope>
</reference>
<dbReference type="Gene3D" id="3.30.160.60">
    <property type="entry name" value="Classic Zinc Finger"/>
    <property type="match status" value="1"/>
</dbReference>
<dbReference type="Gene3D" id="3.30.40.10">
    <property type="entry name" value="Zinc/RING finger domain, C3HC4 (zinc finger)"/>
    <property type="match status" value="1"/>
</dbReference>
<reference evidence="8" key="2">
    <citation type="submission" date="2021-01" db="UniProtKB">
        <authorList>
            <consortium name="EnsemblMetazoa"/>
        </authorList>
    </citation>
    <scope>IDENTIFICATION</scope>
</reference>
<dbReference type="PANTHER" id="PTHR25462">
    <property type="entry name" value="BONUS, ISOFORM C-RELATED"/>
    <property type="match status" value="1"/>
</dbReference>
<keyword evidence="2 4" id="KW-0863">Zinc-finger</keyword>
<proteinExistence type="predicted"/>
<dbReference type="GeneID" id="115930045"/>
<protein>
    <submittedName>
        <fullName evidence="8">Uncharacterized protein</fullName>
    </submittedName>
</protein>
<evidence type="ECO:0000313" key="9">
    <source>
        <dbReference type="Proteomes" id="UP000007110"/>
    </source>
</evidence>
<evidence type="ECO:0000256" key="2">
    <source>
        <dbReference type="ARBA" id="ARBA00022771"/>
    </source>
</evidence>
<dbReference type="OrthoDB" id="6105938at2759"/>
<dbReference type="FunCoup" id="A0A7M7PWY8">
    <property type="interactions" value="120"/>
</dbReference>
<dbReference type="InterPro" id="IPR013083">
    <property type="entry name" value="Znf_RING/FYVE/PHD"/>
</dbReference>
<keyword evidence="3" id="KW-0862">Zinc</keyword>
<organism evidence="8 9">
    <name type="scientific">Strongylocentrotus purpuratus</name>
    <name type="common">Purple sea urchin</name>
    <dbReference type="NCBI Taxonomy" id="7668"/>
    <lineage>
        <taxon>Eukaryota</taxon>
        <taxon>Metazoa</taxon>
        <taxon>Echinodermata</taxon>
        <taxon>Eleutherozoa</taxon>
        <taxon>Echinozoa</taxon>
        <taxon>Echinoidea</taxon>
        <taxon>Euechinoidea</taxon>
        <taxon>Echinacea</taxon>
        <taxon>Camarodonta</taxon>
        <taxon>Echinidea</taxon>
        <taxon>Strongylocentrotidae</taxon>
        <taxon>Strongylocentrotus</taxon>
    </lineage>
</organism>
<dbReference type="InterPro" id="IPR017907">
    <property type="entry name" value="Znf_RING_CS"/>
</dbReference>
<dbReference type="PROSITE" id="PS00518">
    <property type="entry name" value="ZF_RING_1"/>
    <property type="match status" value="1"/>
</dbReference>
<name>A0A7M7PWY8_STRPU</name>
<dbReference type="RefSeq" id="XP_030856299.1">
    <property type="nucleotide sequence ID" value="XM_031000439.1"/>
</dbReference>
<dbReference type="PANTHER" id="PTHR25462:SF296">
    <property type="entry name" value="MEIOTIC P26, ISOFORM F"/>
    <property type="match status" value="1"/>
</dbReference>
<dbReference type="GO" id="GO:0061630">
    <property type="term" value="F:ubiquitin protein ligase activity"/>
    <property type="evidence" value="ECO:0000318"/>
    <property type="project" value="GO_Central"/>
</dbReference>
<keyword evidence="9" id="KW-1185">Reference proteome</keyword>
<evidence type="ECO:0000256" key="5">
    <source>
        <dbReference type="SAM" id="Coils"/>
    </source>
</evidence>
<dbReference type="InterPro" id="IPR000315">
    <property type="entry name" value="Znf_B-box"/>
</dbReference>
<dbReference type="EnsemblMetazoa" id="XM_031000439">
    <property type="protein sequence ID" value="XP_030856299"/>
    <property type="gene ID" value="LOC115930045"/>
</dbReference>
<accession>A0A7M7PWY8</accession>
<dbReference type="PROSITE" id="PS50089">
    <property type="entry name" value="ZF_RING_2"/>
    <property type="match status" value="1"/>
</dbReference>
<dbReference type="KEGG" id="spu:115930045"/>
<evidence type="ECO:0000259" key="6">
    <source>
        <dbReference type="PROSITE" id="PS50089"/>
    </source>
</evidence>
<feature type="domain" description="RING-type" evidence="6">
    <location>
        <begin position="14"/>
        <end position="57"/>
    </location>
</feature>